<dbReference type="Pfam" id="PF02627">
    <property type="entry name" value="CMD"/>
    <property type="match status" value="1"/>
</dbReference>
<dbReference type="InterPro" id="IPR003779">
    <property type="entry name" value="CMD-like"/>
</dbReference>
<evidence type="ECO:0000313" key="3">
    <source>
        <dbReference type="Proteomes" id="UP001597045"/>
    </source>
</evidence>
<dbReference type="InterPro" id="IPR004675">
    <property type="entry name" value="AhpD_core"/>
</dbReference>
<feature type="non-terminal residue" evidence="2">
    <location>
        <position position="78"/>
    </location>
</feature>
<gene>
    <name evidence="2" type="ORF">ACFQ1S_45575</name>
</gene>
<reference evidence="3" key="1">
    <citation type="journal article" date="2019" name="Int. J. Syst. Evol. Microbiol.">
        <title>The Global Catalogue of Microorganisms (GCM) 10K type strain sequencing project: providing services to taxonomists for standard genome sequencing and annotation.</title>
        <authorList>
            <consortium name="The Broad Institute Genomics Platform"/>
            <consortium name="The Broad Institute Genome Sequencing Center for Infectious Disease"/>
            <person name="Wu L."/>
            <person name="Ma J."/>
        </authorList>
    </citation>
    <scope>NUCLEOTIDE SEQUENCE [LARGE SCALE GENOMIC DNA]</scope>
    <source>
        <strain evidence="3">JCM 31486</strain>
    </source>
</reference>
<dbReference type="InterPro" id="IPR029032">
    <property type="entry name" value="AhpD-like"/>
</dbReference>
<feature type="domain" description="Carboxymuconolactone decarboxylase-like" evidence="1">
    <location>
        <begin position="14"/>
        <end position="78"/>
    </location>
</feature>
<evidence type="ECO:0000313" key="2">
    <source>
        <dbReference type="EMBL" id="MFD1052344.1"/>
    </source>
</evidence>
<accession>A0ABW3MSI5</accession>
<comment type="caution">
    <text evidence="2">The sequence shown here is derived from an EMBL/GenBank/DDBJ whole genome shotgun (WGS) entry which is preliminary data.</text>
</comment>
<dbReference type="SUPFAM" id="SSF69118">
    <property type="entry name" value="AhpD-like"/>
    <property type="match status" value="1"/>
</dbReference>
<name>A0ABW3MSI5_9PSEU</name>
<proteinExistence type="predicted"/>
<protein>
    <submittedName>
        <fullName evidence="2">Carboxymuconolactone decarboxylase family protein</fullName>
    </submittedName>
</protein>
<dbReference type="NCBIfam" id="TIGR00778">
    <property type="entry name" value="ahpD_dom"/>
    <property type="match status" value="1"/>
</dbReference>
<dbReference type="Proteomes" id="UP001597045">
    <property type="component" value="Unassembled WGS sequence"/>
</dbReference>
<dbReference type="Gene3D" id="1.20.1290.10">
    <property type="entry name" value="AhpD-like"/>
    <property type="match status" value="1"/>
</dbReference>
<dbReference type="EMBL" id="JBHTIS010004341">
    <property type="protein sequence ID" value="MFD1052344.1"/>
    <property type="molecule type" value="Genomic_DNA"/>
</dbReference>
<organism evidence="2 3">
    <name type="scientific">Kibdelosporangium lantanae</name>
    <dbReference type="NCBI Taxonomy" id="1497396"/>
    <lineage>
        <taxon>Bacteria</taxon>
        <taxon>Bacillati</taxon>
        <taxon>Actinomycetota</taxon>
        <taxon>Actinomycetes</taxon>
        <taxon>Pseudonocardiales</taxon>
        <taxon>Pseudonocardiaceae</taxon>
        <taxon>Kibdelosporangium</taxon>
    </lineage>
</organism>
<sequence length="78" mass="8500">MEPRINAYGTEIAPKFVKYFVAVDKVLAASTVPATTLELVRIRASQINGCSGCLDMHVKEALRAGEDPVRLALVAAWR</sequence>
<evidence type="ECO:0000259" key="1">
    <source>
        <dbReference type="Pfam" id="PF02627"/>
    </source>
</evidence>
<keyword evidence="3" id="KW-1185">Reference proteome</keyword>